<dbReference type="Proteomes" id="UP000002254">
    <property type="component" value="Chromosome 25"/>
</dbReference>
<reference evidence="2 4" key="1">
    <citation type="journal article" date="2005" name="Nature">
        <title>Genome sequence, comparative analysis and haplotype structure of the domestic dog.</title>
        <authorList>
            <consortium name="Broad Sequencing Platform"/>
            <person name="Lindblad-Toh K."/>
            <person name="Wade C.M."/>
            <person name="Mikkelsen T.S."/>
            <person name="Karlsson E.K."/>
            <person name="Jaffe D.B."/>
            <person name="Kamal M."/>
            <person name="Clamp M."/>
            <person name="Chang J.L."/>
            <person name="Kulbokas E.J. III"/>
            <person name="Zody M.C."/>
            <person name="Mauceli E."/>
            <person name="Xie X."/>
            <person name="Breen M."/>
            <person name="Wayne R.K."/>
            <person name="Ostrander E.A."/>
            <person name="Ponting C.P."/>
            <person name="Galibert F."/>
            <person name="Smith D.R."/>
            <person name="DeJong P.J."/>
            <person name="Kirkness E."/>
            <person name="Alvarez P."/>
            <person name="Biagi T."/>
            <person name="Brockman W."/>
            <person name="Butler J."/>
            <person name="Chin C.W."/>
            <person name="Cook A."/>
            <person name="Cuff J."/>
            <person name="Daly M.J."/>
            <person name="DeCaprio D."/>
            <person name="Gnerre S."/>
            <person name="Grabherr M."/>
            <person name="Kellis M."/>
            <person name="Kleber M."/>
            <person name="Bardeleben C."/>
            <person name="Goodstadt L."/>
            <person name="Heger A."/>
            <person name="Hitte C."/>
            <person name="Kim L."/>
            <person name="Koepfli K.P."/>
            <person name="Parker H.G."/>
            <person name="Pollinger J.P."/>
            <person name="Searle S.M."/>
            <person name="Sutter N.B."/>
            <person name="Thomas R."/>
            <person name="Webber C."/>
            <person name="Baldwin J."/>
            <person name="Abebe A."/>
            <person name="Abouelleil A."/>
            <person name="Aftuck L."/>
            <person name="Ait-Zahra M."/>
            <person name="Aldredge T."/>
            <person name="Allen N."/>
            <person name="An P."/>
            <person name="Anderson S."/>
            <person name="Antoine C."/>
            <person name="Arachchi H."/>
            <person name="Aslam A."/>
            <person name="Ayotte L."/>
            <person name="Bachantsang P."/>
            <person name="Barry A."/>
            <person name="Bayul T."/>
            <person name="Benamara M."/>
            <person name="Berlin A."/>
            <person name="Bessette D."/>
            <person name="Blitshteyn B."/>
            <person name="Bloom T."/>
            <person name="Blye J."/>
            <person name="Boguslavskiy L."/>
            <person name="Bonnet C."/>
            <person name="Boukhgalter B."/>
            <person name="Brown A."/>
            <person name="Cahill P."/>
            <person name="Calixte N."/>
            <person name="Camarata J."/>
            <person name="Cheshatsang Y."/>
            <person name="Chu J."/>
            <person name="Citroen M."/>
            <person name="Collymore A."/>
            <person name="Cooke P."/>
            <person name="Dawoe T."/>
            <person name="Daza R."/>
            <person name="Decktor K."/>
            <person name="DeGray S."/>
            <person name="Dhargay N."/>
            <person name="Dooley K."/>
            <person name="Dooley K."/>
            <person name="Dorje P."/>
            <person name="Dorjee K."/>
            <person name="Dorris L."/>
            <person name="Duffey N."/>
            <person name="Dupes A."/>
            <person name="Egbiremolen O."/>
            <person name="Elong R."/>
            <person name="Falk J."/>
            <person name="Farina A."/>
            <person name="Faro S."/>
            <person name="Ferguson D."/>
            <person name="Ferreira P."/>
            <person name="Fisher S."/>
            <person name="FitzGerald M."/>
            <person name="Foley K."/>
            <person name="Foley C."/>
            <person name="Franke A."/>
            <person name="Friedrich D."/>
            <person name="Gage D."/>
            <person name="Garber M."/>
            <person name="Gearin G."/>
            <person name="Giannoukos G."/>
            <person name="Goode T."/>
            <person name="Goyette A."/>
            <person name="Graham J."/>
            <person name="Grandbois E."/>
            <person name="Gyaltsen K."/>
            <person name="Hafez N."/>
            <person name="Hagopian D."/>
            <person name="Hagos B."/>
            <person name="Hall J."/>
            <person name="Healy C."/>
            <person name="Hegarty R."/>
            <person name="Honan T."/>
            <person name="Horn A."/>
            <person name="Houde N."/>
            <person name="Hughes L."/>
            <person name="Hunnicutt L."/>
            <person name="Husby M."/>
            <person name="Jester B."/>
            <person name="Jones C."/>
            <person name="Kamat A."/>
            <person name="Kanga B."/>
            <person name="Kells C."/>
            <person name="Khazanovich D."/>
            <person name="Kieu A.C."/>
            <person name="Kisner P."/>
            <person name="Kumar M."/>
            <person name="Lance K."/>
            <person name="Landers T."/>
            <person name="Lara M."/>
            <person name="Lee W."/>
            <person name="Leger J.P."/>
            <person name="Lennon N."/>
            <person name="Leuper L."/>
            <person name="LeVine S."/>
            <person name="Liu J."/>
            <person name="Liu X."/>
            <person name="Lokyitsang Y."/>
            <person name="Lokyitsang T."/>
            <person name="Lui A."/>
            <person name="Macdonald J."/>
            <person name="Major J."/>
            <person name="Marabella R."/>
            <person name="Maru K."/>
            <person name="Matthews C."/>
            <person name="McDonough S."/>
            <person name="Mehta T."/>
            <person name="Meldrim J."/>
            <person name="Melnikov A."/>
            <person name="Meneus L."/>
            <person name="Mihalev A."/>
            <person name="Mihova T."/>
            <person name="Miller K."/>
            <person name="Mittelman R."/>
            <person name="Mlenga V."/>
            <person name="Mulrain L."/>
            <person name="Munson G."/>
            <person name="Navidi A."/>
            <person name="Naylor J."/>
            <person name="Nguyen T."/>
            <person name="Nguyen N."/>
            <person name="Nguyen C."/>
            <person name="Nguyen T."/>
            <person name="Nicol R."/>
            <person name="Norbu N."/>
            <person name="Norbu C."/>
            <person name="Novod N."/>
            <person name="Nyima T."/>
            <person name="Olandt P."/>
            <person name="O'Neill B."/>
            <person name="O'Neill K."/>
            <person name="Osman S."/>
            <person name="Oyono L."/>
            <person name="Patti C."/>
            <person name="Perrin D."/>
            <person name="Phunkhang P."/>
            <person name="Pierre F."/>
            <person name="Priest M."/>
            <person name="Rachupka A."/>
            <person name="Raghuraman S."/>
            <person name="Rameau R."/>
            <person name="Ray V."/>
            <person name="Raymond C."/>
            <person name="Rege F."/>
            <person name="Rise C."/>
            <person name="Rogers J."/>
            <person name="Rogov P."/>
            <person name="Sahalie J."/>
            <person name="Settipalli S."/>
            <person name="Sharpe T."/>
            <person name="Shea T."/>
            <person name="Sheehan M."/>
            <person name="Sherpa N."/>
            <person name="Shi J."/>
            <person name="Shih D."/>
            <person name="Sloan J."/>
            <person name="Smith C."/>
            <person name="Sparrow T."/>
            <person name="Stalker J."/>
            <person name="Stange-Thomann N."/>
            <person name="Stavropoulos S."/>
            <person name="Stone C."/>
            <person name="Stone S."/>
            <person name="Sykes S."/>
            <person name="Tchuinga P."/>
            <person name="Tenzing P."/>
            <person name="Tesfaye S."/>
            <person name="Thoulutsang D."/>
            <person name="Thoulutsang Y."/>
            <person name="Topham K."/>
            <person name="Topping I."/>
            <person name="Tsamla T."/>
            <person name="Vassiliev H."/>
            <person name="Venkataraman V."/>
            <person name="Vo A."/>
            <person name="Wangchuk T."/>
            <person name="Wangdi T."/>
            <person name="Weiand M."/>
            <person name="Wilkinson J."/>
            <person name="Wilson A."/>
            <person name="Yadav S."/>
            <person name="Yang S."/>
            <person name="Yang X."/>
            <person name="Young G."/>
            <person name="Yu Q."/>
            <person name="Zainoun J."/>
            <person name="Zembek L."/>
            <person name="Zimmer A."/>
            <person name="Lander E.S."/>
        </authorList>
    </citation>
    <scope>NUCLEOTIDE SEQUENCE [LARGE SCALE GENOMIC DNA]</scope>
    <source>
        <strain evidence="2">Boxer</strain>
    </source>
</reference>
<sequence>MHRDQQGWGGDKDELQSPQPDVRHREKVVIAHIFATWLQSVADKIFLFIAPHFLSSHYKDHDTKNEDDGDPYLPDAGGVTPVHRVGFLVGKALSKIILTYLNQK</sequence>
<evidence type="ECO:0000313" key="3">
    <source>
        <dbReference type="Ensembl" id="ENSCAFP00040039498.1"/>
    </source>
</evidence>
<dbReference type="Proteomes" id="UP000694542">
    <property type="component" value="Chromosome 25"/>
</dbReference>
<reference evidence="3" key="3">
    <citation type="submission" date="2025-05" db="UniProtKB">
        <authorList>
            <consortium name="Ensembl"/>
        </authorList>
    </citation>
    <scope>IDENTIFICATION</scope>
</reference>
<feature type="region of interest" description="Disordered" evidence="1">
    <location>
        <begin position="1"/>
        <end position="21"/>
    </location>
</feature>
<organism evidence="3 5">
    <name type="scientific">Canis lupus familiaris</name>
    <name type="common">Dog</name>
    <name type="synonym">Canis familiaris</name>
    <dbReference type="NCBI Taxonomy" id="9615"/>
    <lineage>
        <taxon>Eukaryota</taxon>
        <taxon>Metazoa</taxon>
        <taxon>Chordata</taxon>
        <taxon>Craniata</taxon>
        <taxon>Vertebrata</taxon>
        <taxon>Euteleostomi</taxon>
        <taxon>Mammalia</taxon>
        <taxon>Eutheria</taxon>
        <taxon>Laurasiatheria</taxon>
        <taxon>Carnivora</taxon>
        <taxon>Caniformia</taxon>
        <taxon>Canidae</taxon>
        <taxon>Canis</taxon>
    </lineage>
</organism>
<proteinExistence type="predicted"/>
<name>A0A8C0TP13_CANLF</name>
<dbReference type="AlphaFoldDB" id="A0A8C0TP13"/>
<protein>
    <submittedName>
        <fullName evidence="3">Uncharacterized protein</fullName>
    </submittedName>
</protein>
<reference evidence="3" key="2">
    <citation type="submission" date="2018-10" db="EMBL/GenBank/DDBJ databases">
        <title>De novo assembly of a Great Dane genome.</title>
        <authorList>
            <person name="Kidd J.M."/>
            <person name="Pendleton A.L."/>
            <person name="Shen F."/>
            <person name="Emery S."/>
        </authorList>
    </citation>
    <scope>NUCLEOTIDE SEQUENCE [LARGE SCALE GENOMIC DNA]</scope>
    <source>
        <strain evidence="3">Great Dane</strain>
    </source>
</reference>
<evidence type="ECO:0000256" key="1">
    <source>
        <dbReference type="SAM" id="MobiDB-lite"/>
    </source>
</evidence>
<evidence type="ECO:0000313" key="5">
    <source>
        <dbReference type="Proteomes" id="UP000694542"/>
    </source>
</evidence>
<evidence type="ECO:0000313" key="2">
    <source>
        <dbReference type="Ensembl" id="ENSCAFP00000056999.1"/>
    </source>
</evidence>
<accession>A0A8C0TP13</accession>
<dbReference type="Ensembl" id="ENSCAFT00040045208.1">
    <property type="protein sequence ID" value="ENSCAFP00040039498.1"/>
    <property type="gene ID" value="ENSCAFG00040024256.1"/>
</dbReference>
<accession>A0A8P0P6A9</accession>
<evidence type="ECO:0000313" key="4">
    <source>
        <dbReference type="Proteomes" id="UP000002254"/>
    </source>
</evidence>
<dbReference type="Ensembl" id="ENSCAFT00000067215.2">
    <property type="protein sequence ID" value="ENSCAFP00000056999.1"/>
    <property type="gene ID" value="ENSCAFG00000048680.2"/>
</dbReference>